<reference evidence="9 10" key="1">
    <citation type="journal article" date="2019" name="Genome Biol. Evol.">
        <title>Insights into the evolution of the New World diploid cottons (Gossypium, subgenus Houzingenia) based on genome sequencing.</title>
        <authorList>
            <person name="Grover C.E."/>
            <person name="Arick M.A. 2nd"/>
            <person name="Thrash A."/>
            <person name="Conover J.L."/>
            <person name="Sanders W.S."/>
            <person name="Peterson D.G."/>
            <person name="Frelichowski J.E."/>
            <person name="Scheffler J.A."/>
            <person name="Scheffler B.E."/>
            <person name="Wendel J.F."/>
        </authorList>
    </citation>
    <scope>NUCLEOTIDE SEQUENCE [LARGE SCALE GENOMIC DNA]</scope>
    <source>
        <strain evidence="9">185</strain>
        <tissue evidence="9">Leaf</tissue>
    </source>
</reference>
<keyword evidence="5" id="KW-0333">Golgi apparatus</keyword>
<comment type="caution">
    <text evidence="9">The sequence shown here is derived from an EMBL/GenBank/DDBJ whole genome shotgun (WGS) entry which is preliminary data.</text>
</comment>
<proteinExistence type="inferred from homology"/>
<keyword evidence="4" id="KW-0735">Signal-anchor</keyword>
<dbReference type="PANTHER" id="PTHR11062">
    <property type="entry name" value="EXOSTOSIN HEPARAN SULFATE GLYCOSYLTRANSFERASE -RELATED"/>
    <property type="match status" value="1"/>
</dbReference>
<evidence type="ECO:0000256" key="7">
    <source>
        <dbReference type="SAM" id="Phobius"/>
    </source>
</evidence>
<feature type="transmembrane region" description="Helical" evidence="7">
    <location>
        <begin position="115"/>
        <end position="136"/>
    </location>
</feature>
<evidence type="ECO:0000313" key="10">
    <source>
        <dbReference type="Proteomes" id="UP000593577"/>
    </source>
</evidence>
<gene>
    <name evidence="9" type="ORF">Goari_002859</name>
</gene>
<accession>A0A7J8YBC8</accession>
<evidence type="ECO:0000256" key="5">
    <source>
        <dbReference type="ARBA" id="ARBA00023034"/>
    </source>
</evidence>
<keyword evidence="10" id="KW-1185">Reference proteome</keyword>
<evidence type="ECO:0000256" key="2">
    <source>
        <dbReference type="ARBA" id="ARBA00010271"/>
    </source>
</evidence>
<dbReference type="AlphaFoldDB" id="A0A7J8YBC8"/>
<keyword evidence="7" id="KW-1133">Transmembrane helix</keyword>
<keyword evidence="3" id="KW-0808">Transferase</keyword>
<evidence type="ECO:0000313" key="9">
    <source>
        <dbReference type="EMBL" id="MBA0696299.1"/>
    </source>
</evidence>
<name>A0A7J8YBC8_GOSAI</name>
<keyword evidence="3" id="KW-0328">Glycosyltransferase</keyword>
<comment type="subcellular location">
    <subcellularLocation>
        <location evidence="1">Golgi apparatus membrane</location>
        <topology evidence="1">Single-pass type II membrane protein</topology>
    </subcellularLocation>
</comment>
<evidence type="ECO:0000256" key="4">
    <source>
        <dbReference type="ARBA" id="ARBA00022968"/>
    </source>
</evidence>
<evidence type="ECO:0000256" key="3">
    <source>
        <dbReference type="ARBA" id="ARBA00022676"/>
    </source>
</evidence>
<dbReference type="InterPro" id="IPR004263">
    <property type="entry name" value="Exostosin"/>
</dbReference>
<dbReference type="GO" id="GO:0016757">
    <property type="term" value="F:glycosyltransferase activity"/>
    <property type="evidence" value="ECO:0007669"/>
    <property type="project" value="UniProtKB-KW"/>
</dbReference>
<evidence type="ECO:0000259" key="8">
    <source>
        <dbReference type="Pfam" id="PF03016"/>
    </source>
</evidence>
<dbReference type="Proteomes" id="UP000593577">
    <property type="component" value="Unassembled WGS sequence"/>
</dbReference>
<keyword evidence="7" id="KW-0812">Transmembrane</keyword>
<feature type="domain" description="Exostosin GT47" evidence="8">
    <location>
        <begin position="28"/>
        <end position="126"/>
    </location>
</feature>
<feature type="compositionally biased region" description="Basic residues" evidence="6">
    <location>
        <begin position="7"/>
        <end position="16"/>
    </location>
</feature>
<comment type="similarity">
    <text evidence="2">Belongs to the glycosyltransferase 47 family.</text>
</comment>
<protein>
    <recommendedName>
        <fullName evidence="8">Exostosin GT47 domain-containing protein</fullName>
    </recommendedName>
</protein>
<dbReference type="InterPro" id="IPR040911">
    <property type="entry name" value="Exostosin_GT47"/>
</dbReference>
<organism evidence="9 10">
    <name type="scientific">Gossypium aridum</name>
    <name type="common">American cotton</name>
    <name type="synonym">Erioxylum aridum</name>
    <dbReference type="NCBI Taxonomy" id="34290"/>
    <lineage>
        <taxon>Eukaryota</taxon>
        <taxon>Viridiplantae</taxon>
        <taxon>Streptophyta</taxon>
        <taxon>Embryophyta</taxon>
        <taxon>Tracheophyta</taxon>
        <taxon>Spermatophyta</taxon>
        <taxon>Magnoliopsida</taxon>
        <taxon>eudicotyledons</taxon>
        <taxon>Gunneridae</taxon>
        <taxon>Pentapetalae</taxon>
        <taxon>rosids</taxon>
        <taxon>malvids</taxon>
        <taxon>Malvales</taxon>
        <taxon>Malvaceae</taxon>
        <taxon>Malvoideae</taxon>
        <taxon>Gossypium</taxon>
    </lineage>
</organism>
<sequence length="191" mass="22242">MDAPTSSHHRSKKKSHSLVGESSSQDSCLGRYIYIHDLPKRFNQDLLINCQIFTRPTDKTSMCVYVQNYGFGLQIQNSDTSNIWNNNWFSTNQFMLEVIFHNRMKKYKCLTNDSIVASAIFVTYYADHFLVFGGIARDFRRKFDRKSEWGSNFRFLPDCKNMSMLTIESGPWENDIVVPHSTSFHPSRADQ</sequence>
<dbReference type="GO" id="GO:0000139">
    <property type="term" value="C:Golgi membrane"/>
    <property type="evidence" value="ECO:0007669"/>
    <property type="project" value="UniProtKB-SubCell"/>
</dbReference>
<dbReference type="EMBL" id="JABFAA010000011">
    <property type="protein sequence ID" value="MBA0696299.1"/>
    <property type="molecule type" value="Genomic_DNA"/>
</dbReference>
<keyword evidence="7" id="KW-0472">Membrane</keyword>
<evidence type="ECO:0000256" key="1">
    <source>
        <dbReference type="ARBA" id="ARBA00004323"/>
    </source>
</evidence>
<dbReference type="PANTHER" id="PTHR11062:SF402">
    <property type="entry name" value="XYLOGLUCAN GALACTOSYLTRANSFERASE GT15-RELATED"/>
    <property type="match status" value="1"/>
</dbReference>
<feature type="region of interest" description="Disordered" evidence="6">
    <location>
        <begin position="1"/>
        <end position="23"/>
    </location>
</feature>
<dbReference type="Pfam" id="PF03016">
    <property type="entry name" value="Exostosin_GT47"/>
    <property type="match status" value="1"/>
</dbReference>
<feature type="non-terminal residue" evidence="9">
    <location>
        <position position="191"/>
    </location>
</feature>
<evidence type="ECO:0000256" key="6">
    <source>
        <dbReference type="SAM" id="MobiDB-lite"/>
    </source>
</evidence>